<dbReference type="RefSeq" id="WP_014110965.1">
    <property type="nucleotide sequence ID" value="NC_016043.1"/>
</dbReference>
<dbReference type="SUPFAM" id="SSF52540">
    <property type="entry name" value="P-loop containing nucleoside triphosphate hydrolases"/>
    <property type="match status" value="1"/>
</dbReference>
<keyword evidence="6 9" id="KW-0067">ATP-binding</keyword>
<keyword evidence="1 9" id="KW-0963">Cytoplasm</keyword>
<comment type="similarity">
    <text evidence="9">Belongs to the dethiobiotin synthetase family.</text>
</comment>
<proteinExistence type="inferred from homology"/>
<dbReference type="OrthoDB" id="9802097at2"/>
<dbReference type="GO" id="GO:0004141">
    <property type="term" value="F:dethiobiotin synthase activity"/>
    <property type="evidence" value="ECO:0007669"/>
    <property type="project" value="UniProtKB-UniRule"/>
</dbReference>
<dbReference type="CDD" id="cd03109">
    <property type="entry name" value="DTBS"/>
    <property type="match status" value="1"/>
</dbReference>
<comment type="catalytic activity">
    <reaction evidence="8">
        <text>(7R,8S)-8-amino-7-(carboxyamino)nonanoate + ATP = (4R,5S)-dethiobiotin + ADP + phosphate + H(+)</text>
        <dbReference type="Rhea" id="RHEA:63684"/>
        <dbReference type="ChEBI" id="CHEBI:15378"/>
        <dbReference type="ChEBI" id="CHEBI:30616"/>
        <dbReference type="ChEBI" id="CHEBI:43474"/>
        <dbReference type="ChEBI" id="CHEBI:149470"/>
        <dbReference type="ChEBI" id="CHEBI:149473"/>
        <dbReference type="ChEBI" id="CHEBI:456216"/>
    </reaction>
</comment>
<dbReference type="AlphaFoldDB" id="G4QCD7"/>
<feature type="binding site" evidence="9">
    <location>
        <position position="51"/>
    </location>
    <ligand>
        <name>Mg(2+)</name>
        <dbReference type="ChEBI" id="CHEBI:18420"/>
    </ligand>
</feature>
<dbReference type="STRING" id="1008459.TASI_0284"/>
<keyword evidence="7 9" id="KW-0460">Magnesium</keyword>
<feature type="binding site" evidence="9">
    <location>
        <position position="43"/>
    </location>
    <ligand>
        <name>substrate</name>
    </ligand>
</feature>
<evidence type="ECO:0000256" key="5">
    <source>
        <dbReference type="ARBA" id="ARBA00022756"/>
    </source>
</evidence>
<comment type="function">
    <text evidence="9">Catalyzes a mechanistically unusual reaction, the ATP-dependent insertion of CO2 between the N7 and N8 nitrogen atoms of 7,8-diaminopelargonic acid (DAPA, also called 7,8-diammoniononanoate) to form a ureido ring.</text>
</comment>
<evidence type="ECO:0000256" key="7">
    <source>
        <dbReference type="ARBA" id="ARBA00022842"/>
    </source>
</evidence>
<keyword evidence="5 9" id="KW-0093">Biotin biosynthesis</keyword>
<keyword evidence="3 9" id="KW-0479">Metal-binding</keyword>
<name>G4QCD7_TAYAM</name>
<evidence type="ECO:0000313" key="10">
    <source>
        <dbReference type="EMBL" id="AEP36067.1"/>
    </source>
</evidence>
<keyword evidence="2 9" id="KW-0436">Ligase</keyword>
<dbReference type="Pfam" id="PF13500">
    <property type="entry name" value="AAA_26"/>
    <property type="match status" value="1"/>
</dbReference>
<dbReference type="HAMAP" id="MF_00336">
    <property type="entry name" value="BioD"/>
    <property type="match status" value="1"/>
</dbReference>
<protein>
    <recommendedName>
        <fullName evidence="9">ATP-dependent dethiobiotin synthetase BioD</fullName>
        <ecNumber evidence="9">6.3.3.3</ecNumber>
    </recommendedName>
    <alternativeName>
        <fullName evidence="9">DTB synthetase</fullName>
        <shortName evidence="9">DTBS</shortName>
    </alternativeName>
    <alternativeName>
        <fullName evidence="9">Dethiobiotin synthase</fullName>
    </alternativeName>
</protein>
<dbReference type="EMBL" id="CP003059">
    <property type="protein sequence ID" value="AEP36067.1"/>
    <property type="molecule type" value="Genomic_DNA"/>
</dbReference>
<evidence type="ECO:0000256" key="3">
    <source>
        <dbReference type="ARBA" id="ARBA00022723"/>
    </source>
</evidence>
<dbReference type="InterPro" id="IPR027417">
    <property type="entry name" value="P-loop_NTPase"/>
</dbReference>
<keyword evidence="11" id="KW-1185">Reference proteome</keyword>
<reference evidence="10 11" key="2">
    <citation type="journal article" date="2012" name="PLoS ONE">
        <title>Genomic characterization of the taylorella genus.</title>
        <authorList>
            <person name="Hebert L."/>
            <person name="Moumen B."/>
            <person name="Pons N."/>
            <person name="Duquesne F."/>
            <person name="Breuil M.F."/>
            <person name="Goux D."/>
            <person name="Batto J.M."/>
            <person name="Laugier C."/>
            <person name="Renault P."/>
            <person name="Petry S."/>
        </authorList>
    </citation>
    <scope>NUCLEOTIDE SEQUENCE [LARGE SCALE GENOMIC DNA]</scope>
    <source>
        <strain evidence="10 11">MCE3</strain>
    </source>
</reference>
<feature type="binding site" evidence="9">
    <location>
        <begin position="202"/>
        <end position="204"/>
    </location>
    <ligand>
        <name>ATP</name>
        <dbReference type="ChEBI" id="CHEBI:30616"/>
    </ligand>
</feature>
<feature type="binding site" evidence="9">
    <location>
        <begin position="14"/>
        <end position="19"/>
    </location>
    <ligand>
        <name>ATP</name>
        <dbReference type="ChEBI" id="CHEBI:30616"/>
    </ligand>
</feature>
<dbReference type="InterPro" id="IPR004472">
    <property type="entry name" value="DTB_synth_BioD"/>
</dbReference>
<comment type="subcellular location">
    <subcellularLocation>
        <location evidence="9">Cytoplasm</location>
    </subcellularLocation>
</comment>
<feature type="binding site" evidence="9">
    <location>
        <begin position="116"/>
        <end position="119"/>
    </location>
    <ligand>
        <name>ATP</name>
        <dbReference type="ChEBI" id="CHEBI:30616"/>
    </ligand>
</feature>
<reference key="1">
    <citation type="submission" date="2011-09" db="EMBL/GenBank/DDBJ databases">
        <title>Genomic characterization of the Taylorella genus.</title>
        <authorList>
            <person name="Hebert L."/>
            <person name="Moumen B."/>
            <person name="Pons N."/>
            <person name="Duquesne F."/>
            <person name="Breuil M.-F."/>
            <person name="Goux D."/>
            <person name="Batto J.-M."/>
            <person name="Renault P."/>
            <person name="Laugier C."/>
            <person name="Petry S."/>
        </authorList>
    </citation>
    <scope>NUCLEOTIDE SEQUENCE</scope>
    <source>
        <strain>MCE3</strain>
    </source>
</reference>
<dbReference type="GO" id="GO:0009102">
    <property type="term" value="P:biotin biosynthetic process"/>
    <property type="evidence" value="ECO:0007669"/>
    <property type="project" value="UniProtKB-UniRule"/>
</dbReference>
<feature type="binding site" evidence="9">
    <location>
        <position position="116"/>
    </location>
    <ligand>
        <name>Mg(2+)</name>
        <dbReference type="ChEBI" id="CHEBI:18420"/>
    </ligand>
</feature>
<feature type="binding site" evidence="9">
    <location>
        <position position="51"/>
    </location>
    <ligand>
        <name>ATP</name>
        <dbReference type="ChEBI" id="CHEBI:30616"/>
    </ligand>
</feature>
<dbReference type="eggNOG" id="COG0132">
    <property type="taxonomic scope" value="Bacteria"/>
</dbReference>
<dbReference type="PANTHER" id="PTHR43210:SF2">
    <property type="entry name" value="ATP-DEPENDENT DETHIOBIOTIN SYNTHETASE BIOD 2"/>
    <property type="match status" value="1"/>
</dbReference>
<comment type="pathway">
    <text evidence="9">Cofactor biosynthesis; biotin biosynthesis; biotin from 7,8-diaminononanoate: step 1/2.</text>
</comment>
<dbReference type="PIRSF" id="PIRSF006755">
    <property type="entry name" value="DTB_synth"/>
    <property type="match status" value="1"/>
</dbReference>
<evidence type="ECO:0000256" key="6">
    <source>
        <dbReference type="ARBA" id="ARBA00022840"/>
    </source>
</evidence>
<feature type="binding site" evidence="9">
    <location>
        <position position="18"/>
    </location>
    <ligand>
        <name>Mg(2+)</name>
        <dbReference type="ChEBI" id="CHEBI:18420"/>
    </ligand>
</feature>
<dbReference type="EC" id="6.3.3.3" evidence="9"/>
<sequence length="215" mass="24358">MNPKIIFISGIDTDVGKTFYTGYYAKCLMNMGRGVITQKLVQTGCDGVSDDIRTHRRIQGIGMMPEDYEGLTCRFIYKYPCSPHMAMALENRPLNLEQIYKDTLELSKSYEFVLLEGAGGLMAPLTEEVMTLDFIATYKLPVILVTNGKLGSINHALLSLVACDTMGIQVQKVVFNKYLMFDPKITNNTIEFLRGYIEKKYPQTQFEEFEGIDIN</sequence>
<dbReference type="Gene3D" id="3.40.50.300">
    <property type="entry name" value="P-loop containing nucleotide triphosphate hydrolases"/>
    <property type="match status" value="1"/>
</dbReference>
<comment type="caution">
    <text evidence="9">Lacks conserved residue(s) required for the propagation of feature annotation.</text>
</comment>
<evidence type="ECO:0000256" key="2">
    <source>
        <dbReference type="ARBA" id="ARBA00022598"/>
    </source>
</evidence>
<comment type="subunit">
    <text evidence="9">Homodimer.</text>
</comment>
<feature type="active site" evidence="9">
    <location>
        <position position="39"/>
    </location>
</feature>
<dbReference type="Proteomes" id="UP000009284">
    <property type="component" value="Chromosome"/>
</dbReference>
<dbReference type="UniPathway" id="UPA00078">
    <property type="reaction ID" value="UER00161"/>
</dbReference>
<dbReference type="NCBIfam" id="TIGR00347">
    <property type="entry name" value="bioD"/>
    <property type="match status" value="1"/>
</dbReference>
<evidence type="ECO:0000256" key="4">
    <source>
        <dbReference type="ARBA" id="ARBA00022741"/>
    </source>
</evidence>
<keyword evidence="4 9" id="KW-0547">Nucleotide-binding</keyword>
<dbReference type="GO" id="GO:0005524">
    <property type="term" value="F:ATP binding"/>
    <property type="evidence" value="ECO:0007669"/>
    <property type="project" value="UniProtKB-UniRule"/>
</dbReference>
<accession>G4QCD7</accession>
<dbReference type="HOGENOM" id="CLU_072551_3_0_4"/>
<evidence type="ECO:0000313" key="11">
    <source>
        <dbReference type="Proteomes" id="UP000009284"/>
    </source>
</evidence>
<dbReference type="GO" id="GO:0000287">
    <property type="term" value="F:magnesium ion binding"/>
    <property type="evidence" value="ECO:0007669"/>
    <property type="project" value="UniProtKB-UniRule"/>
</dbReference>
<evidence type="ECO:0000256" key="8">
    <source>
        <dbReference type="ARBA" id="ARBA00047386"/>
    </source>
</evidence>
<evidence type="ECO:0000256" key="1">
    <source>
        <dbReference type="ARBA" id="ARBA00022490"/>
    </source>
</evidence>
<dbReference type="PANTHER" id="PTHR43210">
    <property type="entry name" value="DETHIOBIOTIN SYNTHETASE"/>
    <property type="match status" value="1"/>
</dbReference>
<dbReference type="GO" id="GO:0005829">
    <property type="term" value="C:cytosol"/>
    <property type="evidence" value="ECO:0007669"/>
    <property type="project" value="TreeGrafter"/>
</dbReference>
<gene>
    <name evidence="9" type="primary">bioD</name>
    <name evidence="10" type="ordered locus">TASI_0284</name>
</gene>
<comment type="catalytic activity">
    <reaction evidence="9">
        <text>(7R,8S)-7,8-diammoniononanoate + CO2 + ATP = (4R,5S)-dethiobiotin + ADP + phosphate + 3 H(+)</text>
        <dbReference type="Rhea" id="RHEA:15805"/>
        <dbReference type="ChEBI" id="CHEBI:15378"/>
        <dbReference type="ChEBI" id="CHEBI:16526"/>
        <dbReference type="ChEBI" id="CHEBI:30616"/>
        <dbReference type="ChEBI" id="CHEBI:43474"/>
        <dbReference type="ChEBI" id="CHEBI:149469"/>
        <dbReference type="ChEBI" id="CHEBI:149473"/>
        <dbReference type="ChEBI" id="CHEBI:456216"/>
        <dbReference type="EC" id="6.3.3.3"/>
    </reaction>
</comment>
<comment type="cofactor">
    <cofactor evidence="9">
        <name>Mg(2+)</name>
        <dbReference type="ChEBI" id="CHEBI:18420"/>
    </cofactor>
</comment>
<organism evidence="10 11">
    <name type="scientific">Taylorella asinigenitalis (strain MCE3)</name>
    <dbReference type="NCBI Taxonomy" id="1008459"/>
    <lineage>
        <taxon>Bacteria</taxon>
        <taxon>Pseudomonadati</taxon>
        <taxon>Pseudomonadota</taxon>
        <taxon>Betaproteobacteria</taxon>
        <taxon>Burkholderiales</taxon>
        <taxon>Alcaligenaceae</taxon>
        <taxon>Taylorella</taxon>
    </lineage>
</organism>
<evidence type="ECO:0000256" key="9">
    <source>
        <dbReference type="HAMAP-Rule" id="MF_00336"/>
    </source>
</evidence>
<feature type="binding site" evidence="9">
    <location>
        <begin position="176"/>
        <end position="177"/>
    </location>
    <ligand>
        <name>ATP</name>
        <dbReference type="ChEBI" id="CHEBI:30616"/>
    </ligand>
</feature>
<dbReference type="KEGG" id="tas:TASI_0284"/>